<keyword evidence="9" id="KW-0819">tRNA processing</keyword>
<dbReference type="PRINTS" id="PR02011">
    <property type="entry name" value="RCMTNCL1"/>
</dbReference>
<evidence type="ECO:0000256" key="6">
    <source>
        <dbReference type="ARBA" id="ARBA00022603"/>
    </source>
</evidence>
<evidence type="ECO:0000313" key="27">
    <source>
        <dbReference type="Proteomes" id="UP000054815"/>
    </source>
</evidence>
<dbReference type="InterPro" id="IPR023267">
    <property type="entry name" value="RCMT"/>
</dbReference>
<dbReference type="STRING" id="6337.A0A0V0YG01"/>
<dbReference type="InterPro" id="IPR001678">
    <property type="entry name" value="MeTrfase_RsmB-F_NOP2_dom"/>
</dbReference>
<dbReference type="InterPro" id="IPR046872">
    <property type="entry name" value="DRHyd-ASK"/>
</dbReference>
<evidence type="ECO:0000256" key="17">
    <source>
        <dbReference type="ARBA" id="ARBA00023242"/>
    </source>
</evidence>
<dbReference type="InterPro" id="IPR029063">
    <property type="entry name" value="SAM-dependent_MTases_sf"/>
</dbReference>
<comment type="subcellular location">
    <subcellularLocation>
        <location evidence="2">Nucleus</location>
    </subcellularLocation>
</comment>
<evidence type="ECO:0000256" key="3">
    <source>
        <dbReference type="ARBA" id="ARBA00006529"/>
    </source>
</evidence>
<comment type="catalytic activity">
    <reaction evidence="19">
        <text>L-seryl-[protein] + ATP = O-phospho-L-seryl-[protein] + ADP + H(+)</text>
        <dbReference type="Rhea" id="RHEA:17989"/>
        <dbReference type="Rhea" id="RHEA-COMP:9863"/>
        <dbReference type="Rhea" id="RHEA-COMP:11604"/>
        <dbReference type="ChEBI" id="CHEBI:15378"/>
        <dbReference type="ChEBI" id="CHEBI:29999"/>
        <dbReference type="ChEBI" id="CHEBI:30616"/>
        <dbReference type="ChEBI" id="CHEBI:83421"/>
        <dbReference type="ChEBI" id="CHEBI:456216"/>
        <dbReference type="EC" id="2.7.11.25"/>
    </reaction>
</comment>
<evidence type="ECO:0000256" key="14">
    <source>
        <dbReference type="ARBA" id="ARBA00022842"/>
    </source>
</evidence>
<name>A0A0V0YG01_TRIPS</name>
<dbReference type="Pfam" id="PF01189">
    <property type="entry name" value="Methyltr_RsmB-F"/>
    <property type="match status" value="1"/>
</dbReference>
<comment type="caution">
    <text evidence="20">Lacks conserved residue(s) required for the propagation of feature annotation.</text>
</comment>
<dbReference type="InterPro" id="IPR057285">
    <property type="entry name" value="Pre-PUA_NSUN2"/>
</dbReference>
<comment type="caution">
    <text evidence="26">The sequence shown here is derived from an EMBL/GenBank/DDBJ whole genome shotgun (WGS) entry which is preliminary data.</text>
</comment>
<dbReference type="Pfam" id="PF00069">
    <property type="entry name" value="Pkinase"/>
    <property type="match status" value="1"/>
</dbReference>
<feature type="compositionally biased region" description="Basic and acidic residues" evidence="22">
    <location>
        <begin position="2135"/>
        <end position="2145"/>
    </location>
</feature>
<evidence type="ECO:0000256" key="15">
    <source>
        <dbReference type="ARBA" id="ARBA00022884"/>
    </source>
</evidence>
<evidence type="ECO:0000256" key="8">
    <source>
        <dbReference type="ARBA" id="ARBA00022691"/>
    </source>
</evidence>
<feature type="binding site" evidence="21">
    <location>
        <position position="1391"/>
    </location>
    <ligand>
        <name>ATP</name>
        <dbReference type="ChEBI" id="CHEBI:30616"/>
    </ligand>
</feature>
<evidence type="ECO:0000256" key="21">
    <source>
        <dbReference type="PROSITE-ProRule" id="PRU10141"/>
    </source>
</evidence>
<evidence type="ECO:0000256" key="22">
    <source>
        <dbReference type="SAM" id="MobiDB-lite"/>
    </source>
</evidence>
<feature type="compositionally biased region" description="Polar residues" evidence="22">
    <location>
        <begin position="1970"/>
        <end position="1983"/>
    </location>
</feature>
<keyword evidence="7 20" id="KW-0808">Transferase</keyword>
<dbReference type="Gene3D" id="1.10.510.10">
    <property type="entry name" value="Transferase(Phosphotransferase) domain 1"/>
    <property type="match status" value="1"/>
</dbReference>
<dbReference type="Gene3D" id="3.40.50.150">
    <property type="entry name" value="Vaccinia Virus protein VP39"/>
    <property type="match status" value="1"/>
</dbReference>
<keyword evidence="11 21" id="KW-0547">Nucleotide-binding</keyword>
<evidence type="ECO:0000259" key="24">
    <source>
        <dbReference type="PROSITE" id="PS50011"/>
    </source>
</evidence>
<feature type="region of interest" description="Disordered" evidence="22">
    <location>
        <begin position="2008"/>
        <end position="2049"/>
    </location>
</feature>
<dbReference type="PROSITE" id="PS51686">
    <property type="entry name" value="SAM_MT_RSMB_NOP"/>
    <property type="match status" value="1"/>
</dbReference>
<keyword evidence="6 20" id="KW-0489">Methyltransferase</keyword>
<evidence type="ECO:0000259" key="25">
    <source>
        <dbReference type="PROSITE" id="PS51686"/>
    </source>
</evidence>
<keyword evidence="15 20" id="KW-0694">RNA-binding</keyword>
<feature type="transmembrane region" description="Helical" evidence="23">
    <location>
        <begin position="6"/>
        <end position="25"/>
    </location>
</feature>
<dbReference type="GO" id="GO:0000049">
    <property type="term" value="F:tRNA binding"/>
    <property type="evidence" value="ECO:0007669"/>
    <property type="project" value="UniProtKB-KW"/>
</dbReference>
<feature type="binding site" evidence="20">
    <location>
        <position position="240"/>
    </location>
    <ligand>
        <name>S-adenosyl-L-methionine</name>
        <dbReference type="ChEBI" id="CHEBI:59789"/>
    </ligand>
</feature>
<feature type="domain" description="SAM-dependent MTase RsmB/NOP-type" evidence="25">
    <location>
        <begin position="91"/>
        <end position="474"/>
    </location>
</feature>
<evidence type="ECO:0000256" key="5">
    <source>
        <dbReference type="ARBA" id="ARBA00022555"/>
    </source>
</evidence>
<dbReference type="Pfam" id="PF13281">
    <property type="entry name" value="MAP3K_TRAF_bd"/>
    <property type="match status" value="1"/>
</dbReference>
<dbReference type="InterPro" id="IPR017441">
    <property type="entry name" value="Protein_kinase_ATP_BS"/>
</dbReference>
<dbReference type="GO" id="GO:0016428">
    <property type="term" value="F:tRNA (cytidine-5-)-methyltransferase activity"/>
    <property type="evidence" value="ECO:0007669"/>
    <property type="project" value="InterPro"/>
</dbReference>
<dbReference type="InterPro" id="IPR025136">
    <property type="entry name" value="MAP3K_TRAF-bd"/>
</dbReference>
<keyword evidence="17" id="KW-0539">Nucleus</keyword>
<feature type="binding site" evidence="20">
    <location>
        <position position="295"/>
    </location>
    <ligand>
        <name>S-adenosyl-L-methionine</name>
        <dbReference type="ChEBI" id="CHEBI:59789"/>
    </ligand>
</feature>
<comment type="catalytic activity">
    <reaction evidence="18">
        <text>L-threonyl-[protein] + ATP = O-phospho-L-threonyl-[protein] + ADP + H(+)</text>
        <dbReference type="Rhea" id="RHEA:46608"/>
        <dbReference type="Rhea" id="RHEA-COMP:11060"/>
        <dbReference type="Rhea" id="RHEA-COMP:11605"/>
        <dbReference type="ChEBI" id="CHEBI:15378"/>
        <dbReference type="ChEBI" id="CHEBI:30013"/>
        <dbReference type="ChEBI" id="CHEBI:30616"/>
        <dbReference type="ChEBI" id="CHEBI:61977"/>
        <dbReference type="ChEBI" id="CHEBI:456216"/>
        <dbReference type="EC" id="2.7.11.25"/>
    </reaction>
</comment>
<dbReference type="PANTHER" id="PTHR11584:SF394">
    <property type="entry name" value="APOPTOTIC SIGNAL-REGULATING KINASE 1, ISOFORM C"/>
    <property type="match status" value="1"/>
</dbReference>
<keyword evidence="5" id="KW-0820">tRNA-binding</keyword>
<comment type="similarity">
    <text evidence="3">Belongs to the protein kinase superfamily. STE Ser/Thr protein kinase family. MAP kinase kinase kinase subfamily.</text>
</comment>
<keyword evidence="23" id="KW-0472">Membrane</keyword>
<dbReference type="Gene3D" id="3.30.200.20">
    <property type="entry name" value="Phosphorylase Kinase, domain 1"/>
    <property type="match status" value="1"/>
</dbReference>
<dbReference type="InterPro" id="IPR046873">
    <property type="entry name" value="HisK-N-like"/>
</dbReference>
<dbReference type="InterPro" id="IPR013761">
    <property type="entry name" value="SAM/pointed_sf"/>
</dbReference>
<dbReference type="PANTHER" id="PTHR11584">
    <property type="entry name" value="SERINE/THREONINE PROTEIN KINASE"/>
    <property type="match status" value="1"/>
</dbReference>
<proteinExistence type="inferred from homology"/>
<dbReference type="Pfam" id="PF25376">
    <property type="entry name" value="Pre-PUA_NSUN2"/>
    <property type="match status" value="1"/>
</dbReference>
<feature type="region of interest" description="Disordered" evidence="22">
    <location>
        <begin position="2114"/>
        <end position="2145"/>
    </location>
</feature>
<evidence type="ECO:0000313" key="26">
    <source>
        <dbReference type="EMBL" id="KRX99114.1"/>
    </source>
</evidence>
<protein>
    <submittedName>
        <fullName evidence="26">Mitogen-activated protein kinase kinase kinase 15</fullName>
    </submittedName>
</protein>
<feature type="binding site" evidence="20">
    <location>
        <position position="268"/>
    </location>
    <ligand>
        <name>S-adenosyl-L-methionine</name>
        <dbReference type="ChEBI" id="CHEBI:59789"/>
    </ligand>
</feature>
<dbReference type="GO" id="GO:0005524">
    <property type="term" value="F:ATP binding"/>
    <property type="evidence" value="ECO:0007669"/>
    <property type="project" value="UniProtKB-UniRule"/>
</dbReference>
<dbReference type="Pfam" id="PF19039">
    <property type="entry name" value="ASK_PH"/>
    <property type="match status" value="1"/>
</dbReference>
<keyword evidence="10" id="KW-0479">Metal-binding</keyword>
<evidence type="ECO:0000256" key="7">
    <source>
        <dbReference type="ARBA" id="ARBA00022679"/>
    </source>
</evidence>
<evidence type="ECO:0000256" key="10">
    <source>
        <dbReference type="ARBA" id="ARBA00022723"/>
    </source>
</evidence>
<dbReference type="Pfam" id="PF25378">
    <property type="entry name" value="PUA_NSUN2"/>
    <property type="match status" value="1"/>
</dbReference>
<dbReference type="Proteomes" id="UP000054815">
    <property type="component" value="Unassembled WGS sequence"/>
</dbReference>
<dbReference type="GO" id="GO:0030488">
    <property type="term" value="P:tRNA methylation"/>
    <property type="evidence" value="ECO:0007669"/>
    <property type="project" value="UniProtKB-ARBA"/>
</dbReference>
<evidence type="ECO:0000256" key="11">
    <source>
        <dbReference type="ARBA" id="ARBA00022741"/>
    </source>
</evidence>
<dbReference type="EMBL" id="JYDU01000016">
    <property type="protein sequence ID" value="KRX99114.1"/>
    <property type="molecule type" value="Genomic_DNA"/>
</dbReference>
<feature type="compositionally biased region" description="Low complexity" evidence="22">
    <location>
        <begin position="2010"/>
        <end position="2029"/>
    </location>
</feature>
<comment type="cofactor">
    <cofactor evidence="1">
        <name>Mg(2+)</name>
        <dbReference type="ChEBI" id="CHEBI:18420"/>
    </cofactor>
</comment>
<comment type="similarity">
    <text evidence="20">Belongs to the class I-like SAM-binding methyltransferase superfamily. RsmB/NOP family.</text>
</comment>
<keyword evidence="16" id="KW-0175">Coiled coil</keyword>
<dbReference type="SMART" id="SM00220">
    <property type="entry name" value="S_TKc"/>
    <property type="match status" value="1"/>
</dbReference>
<reference evidence="26 27" key="1">
    <citation type="submission" date="2015-01" db="EMBL/GenBank/DDBJ databases">
        <title>Evolution of Trichinella species and genotypes.</title>
        <authorList>
            <person name="Korhonen P.K."/>
            <person name="Edoardo P."/>
            <person name="Giuseppe L.R."/>
            <person name="Gasser R.B."/>
        </authorList>
    </citation>
    <scope>NUCLEOTIDE SEQUENCE [LARGE SCALE GENOMIC DNA]</scope>
    <source>
        <strain evidence="26">ISS141</strain>
    </source>
</reference>
<evidence type="ECO:0000256" key="9">
    <source>
        <dbReference type="ARBA" id="ARBA00022694"/>
    </source>
</evidence>
<evidence type="ECO:0000256" key="1">
    <source>
        <dbReference type="ARBA" id="ARBA00001946"/>
    </source>
</evidence>
<dbReference type="PROSITE" id="PS50011">
    <property type="entry name" value="PROTEIN_KINASE_DOM"/>
    <property type="match status" value="1"/>
</dbReference>
<dbReference type="InterPro" id="IPR023270">
    <property type="entry name" value="RCMT_NCL1"/>
</dbReference>
<keyword evidence="14" id="KW-0460">Magnesium</keyword>
<dbReference type="Pfam" id="PF20302">
    <property type="entry name" value="HisK-N-like"/>
    <property type="match status" value="1"/>
</dbReference>
<feature type="region of interest" description="Disordered" evidence="22">
    <location>
        <begin position="1938"/>
        <end position="1983"/>
    </location>
</feature>
<evidence type="ECO:0000256" key="4">
    <source>
        <dbReference type="ARBA" id="ARBA00022527"/>
    </source>
</evidence>
<keyword evidence="12 26" id="KW-0418">Kinase</keyword>
<gene>
    <name evidence="26" type="primary">MAP3K15</name>
    <name evidence="26" type="ORF">T4E_9055</name>
</gene>
<sequence length="2145" mass="242259">MTLLQVVYFFNCILILIFFVLRLFCSSEMGKSKKHRNVKFRKRRNDLDAFGNSGMKVLPKNDRFITDRHSSRFEIFYQTQGFIPEEEWELFLKHLASDLPQSFRFVGNLKEGTVALQIFKEKFLSQVTRCTVENEDVIVNIREINWYPNGLAFEINLPKKTLRRQTELQSLHNFLVVETACGILSRQEAVSMIPPLFMDIKSHHSILDMCASPGSKTVQLIEMLHADGEALPSGFIIANDLNNERCYLLVHQSLRRSGSPCCVITNCDASQFPDVFMPDKFGKLTKLKFDRILCDVPCSSDGTMRKNLNLWKEWHVNHAYALHKLQRKIVERGLHLLATGGLLVYSTCSMNPAEDEAVITQILIYSQGMHINEIEKNENIIYFIRRAVELVDVGNQLPELVRCKGFHHWKVLDAEGNVYSSPDEVPDYMKCKIHDGLFPPDKGLAEKLHLERCLRIFPHHQNTGGFFIAVLRKVCEFSWSTGKEAEVLVPSGQDLKSSSEKKRRYGGFKEDPFIFVDGDNNSELIQEYFGMDDRFSKFSLLMRQKEVSKKGNIYLVNENIKHFIESNEHRIKIINAGLRTFSRCSVSNSVQDDFRLVQDGLRYVIPLMSKRLVNISKDELLKLIKSKESILLKDLSDELHSQLDQIGEGSVALVHGAEDAKCSLQVASWLGKCSIAPHLDKENRAHFLFMLDDLQAAYDMYKGNETDGVDKNLEAVIISIAVCKKKDDEVEYLLSLQLKKAQIYYIDTIEEVMSRKVTPPGSLVSADSVTAIKPLSRALQVAVVIDLLIKDGLSIRQLVWDELQKLDESTNMNMQYIPFEKLDFGEISSLDMFYNADLAIVDVSVSSQRTTLCYHLGVRESMHQDYNIVLCSFEEKRQPMSFMFMVNLYFFSVFLCLRLSVFKVPFNNYKPLICTTSENALIAVECSQFFPGMSSSAILASGNNSSFRTKIKKLLKDVQIDATAHVKEKFLADLRQARQKCEGGDLSVVLDRLRMRLDDPDVLSVDTVVNMLLSYRDIQNYNAMVSLVEDVSSLPYDKIHESPAVQFNYAFALNRRNKDKDRDKALSVTLDSLSSQENQVPDFLCLAGRIYKDKLAEYRKGFEIQPNEYAGINLATLLVIAGETFQTSSELQQIAVILSGLLGRKGSLQDLKDYWDVATFFEISVLAENYANSCQAAYHMFLLKPPAWFLKSTIGNIKLIKRFRETLNRSMPENQFEYQQFLFWMEFFVENTKSDEICTDTRFPVLTMEPSKMYIPSYVSVNEESKAISLWHVEDTNRKNLTQWIFPAESIRAVSAARRDERAVYLYVYLNSDDFMLFFPSDNHRKRFLQLVEEITCFEGTKLLASYAELQPVLYEYETDANDQRVVLGKGTFGTVYAGRDLNSQRTIAIKEVEIKNHEEVQPLMEEIQLHSTLVHPNIVQYLGCEVSDDNRIFRIFMEQVPGGSLSLLLRNKWGPLIDNETTIAYYARQILEGLNYLHSQKIVHRDIKGDNVLVNTYSGQCKISDFGTCKRLAGLNPIADTFTGLCSPVGTLQYMAPEVIDQGMRGYGAPADIWSFGCTMIEMASGKPPFVELGSPQAAIFKVGMFKAHPPIPEGLSNQAKQLIERCFEPDPNKRSTAVQLLVDPFFEQVRFRRIAKPALESGYRDSSRFYARSISCVNSQSDQKRESSRLSSSSLLALNELSDSSAIQERQPSSAGHDSAASKFFMLRKDSERRDTLATIMTEYENQIIELWLSSIGNGSNSDVAVSANILRTLLACMRKYIFDKDSTKVRTVAGNGYIDPPIITDEIRCLISSGATSNTNIRLALYAFQDVMHYVLRQQRIKPHWMFALDNLIRSCVQCVVEMLLPDAVSNLSVQDSDGSSSYSSVESAKSPIVPSFGYNDFGFTSSLAKQLRKELKDYTAENQRLLGELLKLYTCYQKLLRPLTEHVEQKLAATTNTTTTTTSSSTKCANSNSSSIGISAKKAEEQQQMMMSRRNSAPATASLIAAETRKCSLIVEEESIPCGVESSSSLGSNSDDQQDNSSHDSIGAVKDSSSSAKNDTGSGVGADDGDDALVAWLKELNVDERSIAILTNHQYTLQDLMEMVTREELLYIGLKGGVCCRLWRSIISQRRSSAGGGGGGGSSTTTTTTVAERRENNNQSN</sequence>
<keyword evidence="8 20" id="KW-0949">S-adenosyl-L-methionine</keyword>
<dbReference type="InterPro" id="IPR049560">
    <property type="entry name" value="MeTrfase_RsmB-F_NOP2_cat"/>
</dbReference>
<dbReference type="Pfam" id="PF20309">
    <property type="entry name" value="DRHyd-ASK"/>
    <property type="match status" value="1"/>
</dbReference>
<evidence type="ECO:0000256" key="19">
    <source>
        <dbReference type="ARBA" id="ARBA00048329"/>
    </source>
</evidence>
<dbReference type="GO" id="GO:0004709">
    <property type="term" value="F:MAP kinase kinase kinase activity"/>
    <property type="evidence" value="ECO:0007669"/>
    <property type="project" value="UniProtKB-EC"/>
</dbReference>
<dbReference type="InterPro" id="IPR000719">
    <property type="entry name" value="Prot_kinase_dom"/>
</dbReference>
<keyword evidence="4" id="KW-0723">Serine/threonine-protein kinase</keyword>
<feature type="domain" description="Protein kinase" evidence="24">
    <location>
        <begin position="1362"/>
        <end position="1628"/>
    </location>
</feature>
<feature type="compositionally biased region" description="Low complexity" evidence="22">
    <location>
        <begin position="1938"/>
        <end position="1964"/>
    </location>
</feature>
<feature type="active site" description="Nucleophile" evidence="20">
    <location>
        <position position="348"/>
    </location>
</feature>
<dbReference type="GO" id="GO:0046872">
    <property type="term" value="F:metal ion binding"/>
    <property type="evidence" value="ECO:0007669"/>
    <property type="project" value="UniProtKB-KW"/>
</dbReference>
<dbReference type="InterPro" id="IPR008271">
    <property type="entry name" value="Ser/Thr_kinase_AS"/>
</dbReference>
<dbReference type="InterPro" id="IPR043969">
    <property type="entry name" value="MAP3K_PH"/>
</dbReference>
<evidence type="ECO:0000256" key="16">
    <source>
        <dbReference type="ARBA" id="ARBA00023054"/>
    </source>
</evidence>
<dbReference type="SUPFAM" id="SSF53335">
    <property type="entry name" value="S-adenosyl-L-methionine-dependent methyltransferases"/>
    <property type="match status" value="1"/>
</dbReference>
<keyword evidence="13 21" id="KW-0067">ATP-binding</keyword>
<dbReference type="SUPFAM" id="SSF56112">
    <property type="entry name" value="Protein kinase-like (PK-like)"/>
    <property type="match status" value="1"/>
</dbReference>
<keyword evidence="23" id="KW-1133">Transmembrane helix</keyword>
<dbReference type="InterPro" id="IPR057286">
    <property type="entry name" value="PUA_NSUN2"/>
</dbReference>
<dbReference type="PRINTS" id="PR02008">
    <property type="entry name" value="RCMTFAMILY"/>
</dbReference>
<evidence type="ECO:0000256" key="23">
    <source>
        <dbReference type="SAM" id="Phobius"/>
    </source>
</evidence>
<evidence type="ECO:0000256" key="18">
    <source>
        <dbReference type="ARBA" id="ARBA00047559"/>
    </source>
</evidence>
<evidence type="ECO:0000256" key="12">
    <source>
        <dbReference type="ARBA" id="ARBA00022777"/>
    </source>
</evidence>
<organism evidence="26 27">
    <name type="scientific">Trichinella pseudospiralis</name>
    <name type="common">Parasitic roundworm</name>
    <dbReference type="NCBI Taxonomy" id="6337"/>
    <lineage>
        <taxon>Eukaryota</taxon>
        <taxon>Metazoa</taxon>
        <taxon>Ecdysozoa</taxon>
        <taxon>Nematoda</taxon>
        <taxon>Enoplea</taxon>
        <taxon>Dorylaimia</taxon>
        <taxon>Trichinellida</taxon>
        <taxon>Trichinellidae</taxon>
        <taxon>Trichinella</taxon>
    </lineage>
</organism>
<dbReference type="InterPro" id="IPR011009">
    <property type="entry name" value="Kinase-like_dom_sf"/>
</dbReference>
<evidence type="ECO:0000256" key="2">
    <source>
        <dbReference type="ARBA" id="ARBA00004123"/>
    </source>
</evidence>
<keyword evidence="23" id="KW-0812">Transmembrane</keyword>
<evidence type="ECO:0000256" key="20">
    <source>
        <dbReference type="PROSITE-ProRule" id="PRU01023"/>
    </source>
</evidence>
<dbReference type="PROSITE" id="PS00107">
    <property type="entry name" value="PROTEIN_KINASE_ATP"/>
    <property type="match status" value="1"/>
</dbReference>
<evidence type="ECO:0000256" key="13">
    <source>
        <dbReference type="ARBA" id="ARBA00022840"/>
    </source>
</evidence>
<dbReference type="PROSITE" id="PS00108">
    <property type="entry name" value="PROTEIN_KINASE_ST"/>
    <property type="match status" value="1"/>
</dbReference>
<dbReference type="SUPFAM" id="SSF47769">
    <property type="entry name" value="SAM/Pointed domain"/>
    <property type="match status" value="1"/>
</dbReference>
<accession>A0A0V0YG01</accession>
<dbReference type="GO" id="GO:0005634">
    <property type="term" value="C:nucleus"/>
    <property type="evidence" value="ECO:0007669"/>
    <property type="project" value="UniProtKB-SubCell"/>
</dbReference>